<dbReference type="CDD" id="cd00086">
    <property type="entry name" value="homeodomain"/>
    <property type="match status" value="1"/>
</dbReference>
<dbReference type="PROSITE" id="PS50071">
    <property type="entry name" value="HOMEOBOX_2"/>
    <property type="match status" value="1"/>
</dbReference>
<dbReference type="Pfam" id="PF07526">
    <property type="entry name" value="POX"/>
    <property type="match status" value="1"/>
</dbReference>
<evidence type="ECO:0000256" key="7">
    <source>
        <dbReference type="ARBA" id="ARBA00023242"/>
    </source>
</evidence>
<dbReference type="Pfam" id="PF05920">
    <property type="entry name" value="Homeobox_KN"/>
    <property type="match status" value="1"/>
</dbReference>
<accession>A0ABQ7Y7L4</accession>
<protein>
    <recommendedName>
        <fullName evidence="9">Homeobox domain-containing protein</fullName>
    </recommendedName>
</protein>
<keyword evidence="7 8" id="KW-0539">Nucleus</keyword>
<dbReference type="InterPro" id="IPR050224">
    <property type="entry name" value="TALE_homeobox"/>
</dbReference>
<evidence type="ECO:0000313" key="10">
    <source>
        <dbReference type="EMBL" id="KAH0864200.1"/>
    </source>
</evidence>
<organism evidence="10 11">
    <name type="scientific">Brassica napus</name>
    <name type="common">Rape</name>
    <dbReference type="NCBI Taxonomy" id="3708"/>
    <lineage>
        <taxon>Eukaryota</taxon>
        <taxon>Viridiplantae</taxon>
        <taxon>Streptophyta</taxon>
        <taxon>Embryophyta</taxon>
        <taxon>Tracheophyta</taxon>
        <taxon>Spermatophyta</taxon>
        <taxon>Magnoliopsida</taxon>
        <taxon>eudicotyledons</taxon>
        <taxon>Gunneridae</taxon>
        <taxon>Pentapetalae</taxon>
        <taxon>rosids</taxon>
        <taxon>malvids</taxon>
        <taxon>Brassicales</taxon>
        <taxon>Brassicaceae</taxon>
        <taxon>Brassiceae</taxon>
        <taxon>Brassica</taxon>
    </lineage>
</organism>
<evidence type="ECO:0000259" key="9">
    <source>
        <dbReference type="PROSITE" id="PS50071"/>
    </source>
</evidence>
<dbReference type="SUPFAM" id="SSF46689">
    <property type="entry name" value="Homeodomain-like"/>
    <property type="match status" value="1"/>
</dbReference>
<dbReference type="SMART" id="SM00389">
    <property type="entry name" value="HOX"/>
    <property type="match status" value="1"/>
</dbReference>
<comment type="similarity">
    <text evidence="2">Belongs to the TALE/BELL homeobox family.</text>
</comment>
<evidence type="ECO:0000313" key="11">
    <source>
        <dbReference type="Proteomes" id="UP000824890"/>
    </source>
</evidence>
<evidence type="ECO:0000256" key="3">
    <source>
        <dbReference type="ARBA" id="ARBA00023015"/>
    </source>
</evidence>
<comment type="caution">
    <text evidence="10">The sequence shown here is derived from an EMBL/GenBank/DDBJ whole genome shotgun (WGS) entry which is preliminary data.</text>
</comment>
<name>A0ABQ7Y7L4_BRANA</name>
<proteinExistence type="inferred from homology"/>
<keyword evidence="3" id="KW-0805">Transcription regulation</keyword>
<dbReference type="SMART" id="SM00574">
    <property type="entry name" value="POX"/>
    <property type="match status" value="1"/>
</dbReference>
<dbReference type="Proteomes" id="UP000824890">
    <property type="component" value="Unassembled WGS sequence"/>
</dbReference>
<sequence length="375" mass="42804">MAVYYPSNVNCYQQDPIYLNHHHHQQQPSSSSSAAASFVGGEENVRNEMDFIPPTGIQNLNGDVPVPSSELTFGDGQRLSLSLLGTQISLPSFTISNTNRVSPQILQSRLRKRRRLAKRCCCWVNLILQPVQSLLEEVVSVEKEISQMRKKKKGEDFNSSAKETESGGALVVDKRYNQYYHQMEALASSFEVVAGFGSAKPYTSVALNRISCHFRSLRDAIKEHIQVIREKLGEKGGELSLDEQQGGERIPILRYLDQRLRQQRTFHQQIGMVRPSWRPQRGLPESFVSGLRAWLFEHFLHPYPKESEKMMLAKQIRLSKNQVANWFINARVRLWPNGQSCLIDIIEFDILSNMMQAVDEERYDEAGKARLSASH</sequence>
<dbReference type="InterPro" id="IPR006563">
    <property type="entry name" value="POX_dom"/>
</dbReference>
<evidence type="ECO:0000256" key="1">
    <source>
        <dbReference type="ARBA" id="ARBA00004123"/>
    </source>
</evidence>
<evidence type="ECO:0000256" key="5">
    <source>
        <dbReference type="ARBA" id="ARBA00023155"/>
    </source>
</evidence>
<keyword evidence="11" id="KW-1185">Reference proteome</keyword>
<keyword evidence="4 8" id="KW-0238">DNA-binding</keyword>
<gene>
    <name evidence="10" type="ORF">HID58_081411</name>
</gene>
<dbReference type="EMBL" id="JAGKQM010000018">
    <property type="protein sequence ID" value="KAH0864200.1"/>
    <property type="molecule type" value="Genomic_DNA"/>
</dbReference>
<evidence type="ECO:0000256" key="4">
    <source>
        <dbReference type="ARBA" id="ARBA00023125"/>
    </source>
</evidence>
<dbReference type="PANTHER" id="PTHR11850">
    <property type="entry name" value="HOMEOBOX PROTEIN TRANSCRIPTION FACTORS"/>
    <property type="match status" value="1"/>
</dbReference>
<dbReference type="Gene3D" id="1.10.10.60">
    <property type="entry name" value="Homeodomain-like"/>
    <property type="match status" value="1"/>
</dbReference>
<dbReference type="InterPro" id="IPR008422">
    <property type="entry name" value="KN_HD"/>
</dbReference>
<comment type="subcellular location">
    <subcellularLocation>
        <location evidence="1 8">Nucleus</location>
    </subcellularLocation>
</comment>
<feature type="DNA-binding region" description="Homeobox" evidence="8">
    <location>
        <begin position="298"/>
        <end position="338"/>
    </location>
</feature>
<evidence type="ECO:0000256" key="2">
    <source>
        <dbReference type="ARBA" id="ARBA00006454"/>
    </source>
</evidence>
<feature type="domain" description="Homeobox" evidence="9">
    <location>
        <begin position="296"/>
        <end position="337"/>
    </location>
</feature>
<reference evidence="10 11" key="1">
    <citation type="submission" date="2021-05" db="EMBL/GenBank/DDBJ databases">
        <title>Genome Assembly of Synthetic Allotetraploid Brassica napus Reveals Homoeologous Exchanges between Subgenomes.</title>
        <authorList>
            <person name="Davis J.T."/>
        </authorList>
    </citation>
    <scope>NUCLEOTIDE SEQUENCE [LARGE SCALE GENOMIC DNA]</scope>
    <source>
        <strain evidence="11">cv. Da-Ae</strain>
        <tissue evidence="10">Seedling</tissue>
    </source>
</reference>
<keyword evidence="5 8" id="KW-0371">Homeobox</keyword>
<evidence type="ECO:0000256" key="6">
    <source>
        <dbReference type="ARBA" id="ARBA00023163"/>
    </source>
</evidence>
<keyword evidence="6" id="KW-0804">Transcription</keyword>
<evidence type="ECO:0000256" key="8">
    <source>
        <dbReference type="PROSITE-ProRule" id="PRU00108"/>
    </source>
</evidence>
<dbReference type="InterPro" id="IPR001356">
    <property type="entry name" value="HD"/>
</dbReference>
<dbReference type="InterPro" id="IPR009057">
    <property type="entry name" value="Homeodomain-like_sf"/>
</dbReference>